<dbReference type="Pfam" id="PF00144">
    <property type="entry name" value="Beta-lactamase"/>
    <property type="match status" value="1"/>
</dbReference>
<evidence type="ECO:0000259" key="2">
    <source>
        <dbReference type="Pfam" id="PF00144"/>
    </source>
</evidence>
<dbReference type="EMBL" id="JAHZST010000016">
    <property type="protein sequence ID" value="MBW8185698.1"/>
    <property type="molecule type" value="Genomic_DNA"/>
</dbReference>
<dbReference type="InterPro" id="IPR050491">
    <property type="entry name" value="AmpC-like"/>
</dbReference>
<protein>
    <submittedName>
        <fullName evidence="3">Beta-lactamase family protein</fullName>
    </submittedName>
</protein>
<feature type="domain" description="Beta-lactamase-related" evidence="2">
    <location>
        <begin position="45"/>
        <end position="355"/>
    </location>
</feature>
<evidence type="ECO:0000256" key="1">
    <source>
        <dbReference type="SAM" id="SignalP"/>
    </source>
</evidence>
<feature type="chain" id="PRO_5045246803" evidence="1">
    <location>
        <begin position="26"/>
        <end position="559"/>
    </location>
</feature>
<dbReference type="PANTHER" id="PTHR46825:SF9">
    <property type="entry name" value="BETA-LACTAMASE-RELATED DOMAIN-CONTAINING PROTEIN"/>
    <property type="match status" value="1"/>
</dbReference>
<organism evidence="3 4">
    <name type="scientific">Shewanella nanhaiensis</name>
    <dbReference type="NCBI Taxonomy" id="2864872"/>
    <lineage>
        <taxon>Bacteria</taxon>
        <taxon>Pseudomonadati</taxon>
        <taxon>Pseudomonadota</taxon>
        <taxon>Gammaproteobacteria</taxon>
        <taxon>Alteromonadales</taxon>
        <taxon>Shewanellaceae</taxon>
        <taxon>Shewanella</taxon>
    </lineage>
</organism>
<feature type="signal peptide" evidence="1">
    <location>
        <begin position="1"/>
        <end position="25"/>
    </location>
</feature>
<reference evidence="3 4" key="1">
    <citation type="submission" date="2021-07" db="EMBL/GenBank/DDBJ databases">
        <title>Shewanella sp. nov, isolated from SCS.</title>
        <authorList>
            <person name="Cao W.R."/>
        </authorList>
    </citation>
    <scope>NUCLEOTIDE SEQUENCE [LARGE SCALE GENOMIC DNA]</scope>
    <source>
        <strain evidence="3 4">NR704-98</strain>
    </source>
</reference>
<name>A0ABS7E8P5_9GAMM</name>
<sequence length="559" mass="63222">MLKIKSLILVYICTAICAFSQNALAKSTVAEPSQQEIDSIFSEWEQVDQPGGTVAVIKEGKLIFSKGYGLANIEHSVPNTPATVFRIASTSKQFTAATIILLVQQQKLSLNDSLYSFFPEFPDYAKEITIRDLLHHTSGVRDLFNLKELKGFRKDDYYDDAEVMGWLTAQPSLNFTPGEEFLYSNSGYWLLGQIVQKVTGASMATFADNEIFKPLKMSSTLFHNNHNRIVKNKAYGYTPFSGSEFEINMSTLDLIGDGGILTTIEDLKKWDDEFYQQKVFDKSFWEMMTTVGKLNNGASLEYASGLRISDYKGLKQIDHAGWFGGFKSNLIRFPEQKLSVIVLANREDAYSTGLAHQVADLYLSQHFKKEVGSELEFIELNAEQLKGLPGHYWSGDRNDSRHVYIKEGKLKLSPAPKREYDLAPLSETQFKLMGVSANVIITFMPKSRQMSVSVNGREPFICDQYMPANYTKEQLAQFTGRFYSEALMVNYQIKVIDGELQLYIGNRQVSKLDAPQRDMLVSRSLGVINIERDSEDTITGFKLSSNRVKHVQFEKILAK</sequence>
<accession>A0ABS7E8P5</accession>
<dbReference type="InterPro" id="IPR012338">
    <property type="entry name" value="Beta-lactam/transpept-like"/>
</dbReference>
<dbReference type="InterPro" id="IPR001466">
    <property type="entry name" value="Beta-lactam-related"/>
</dbReference>
<gene>
    <name evidence="3" type="ORF">K0625_18825</name>
</gene>
<dbReference type="PANTHER" id="PTHR46825">
    <property type="entry name" value="D-ALANYL-D-ALANINE-CARBOXYPEPTIDASE/ENDOPEPTIDASE AMPH"/>
    <property type="match status" value="1"/>
</dbReference>
<evidence type="ECO:0000313" key="3">
    <source>
        <dbReference type="EMBL" id="MBW8185698.1"/>
    </source>
</evidence>
<dbReference type="Proteomes" id="UP001195963">
    <property type="component" value="Unassembled WGS sequence"/>
</dbReference>
<dbReference type="Gene3D" id="3.40.710.10">
    <property type="entry name" value="DD-peptidase/beta-lactamase superfamily"/>
    <property type="match status" value="1"/>
</dbReference>
<comment type="caution">
    <text evidence="3">The sequence shown here is derived from an EMBL/GenBank/DDBJ whole genome shotgun (WGS) entry which is preliminary data.</text>
</comment>
<dbReference type="RefSeq" id="WP_220111097.1">
    <property type="nucleotide sequence ID" value="NZ_JAHZST010000016.1"/>
</dbReference>
<proteinExistence type="predicted"/>
<dbReference type="SUPFAM" id="SSF56601">
    <property type="entry name" value="beta-lactamase/transpeptidase-like"/>
    <property type="match status" value="1"/>
</dbReference>
<evidence type="ECO:0000313" key="4">
    <source>
        <dbReference type="Proteomes" id="UP001195963"/>
    </source>
</evidence>
<keyword evidence="1" id="KW-0732">Signal</keyword>
<keyword evidence="4" id="KW-1185">Reference proteome</keyword>